<dbReference type="AlphaFoldDB" id="A0A5B7KCM7"/>
<dbReference type="GO" id="GO:0016020">
    <property type="term" value="C:membrane"/>
    <property type="evidence" value="ECO:0007669"/>
    <property type="project" value="InterPro"/>
</dbReference>
<evidence type="ECO:0000256" key="1">
    <source>
        <dbReference type="ARBA" id="ARBA00023157"/>
    </source>
</evidence>
<dbReference type="InterPro" id="IPR036772">
    <property type="entry name" value="SRCR-like_dom_sf"/>
</dbReference>
<evidence type="ECO:0000256" key="2">
    <source>
        <dbReference type="PROSITE-ProRule" id="PRU00196"/>
    </source>
</evidence>
<feature type="domain" description="SRCR" evidence="3">
    <location>
        <begin position="9"/>
        <end position="114"/>
    </location>
</feature>
<dbReference type="SUPFAM" id="SSF56487">
    <property type="entry name" value="SRCR-like"/>
    <property type="match status" value="1"/>
</dbReference>
<proteinExistence type="predicted"/>
<dbReference type="EMBL" id="VSRR010141216">
    <property type="protein sequence ID" value="MPD04484.1"/>
    <property type="molecule type" value="Genomic_DNA"/>
</dbReference>
<protein>
    <submittedName>
        <fullName evidence="4">Galectin-3-binding protein A</fullName>
    </submittedName>
</protein>
<dbReference type="Pfam" id="PF00530">
    <property type="entry name" value="SRCR"/>
    <property type="match status" value="1"/>
</dbReference>
<sequence>MICQDYAVTRLLPPTTTTTATTTATTASTTTATIGILQVKRNSNWGTVCDDSFGPTEAQVACRSLGYERGVFKHYPGGHLGPGTGDILLDEPNCKVSNVERKLGEMERKVGVGR</sequence>
<dbReference type="InterPro" id="IPR001190">
    <property type="entry name" value="SRCR"/>
</dbReference>
<organism evidence="4 5">
    <name type="scientific">Portunus trituberculatus</name>
    <name type="common">Swimming crab</name>
    <name type="synonym">Neptunus trituberculatus</name>
    <dbReference type="NCBI Taxonomy" id="210409"/>
    <lineage>
        <taxon>Eukaryota</taxon>
        <taxon>Metazoa</taxon>
        <taxon>Ecdysozoa</taxon>
        <taxon>Arthropoda</taxon>
        <taxon>Crustacea</taxon>
        <taxon>Multicrustacea</taxon>
        <taxon>Malacostraca</taxon>
        <taxon>Eumalacostraca</taxon>
        <taxon>Eucarida</taxon>
        <taxon>Decapoda</taxon>
        <taxon>Pleocyemata</taxon>
        <taxon>Brachyura</taxon>
        <taxon>Eubrachyura</taxon>
        <taxon>Portunoidea</taxon>
        <taxon>Portunidae</taxon>
        <taxon>Portuninae</taxon>
        <taxon>Portunus</taxon>
    </lineage>
</organism>
<evidence type="ECO:0000313" key="4">
    <source>
        <dbReference type="EMBL" id="MPD04484.1"/>
    </source>
</evidence>
<keyword evidence="1" id="KW-1015">Disulfide bond</keyword>
<dbReference type="PROSITE" id="PS50287">
    <property type="entry name" value="SRCR_2"/>
    <property type="match status" value="1"/>
</dbReference>
<keyword evidence="5" id="KW-1185">Reference proteome</keyword>
<reference evidence="4 5" key="1">
    <citation type="submission" date="2019-05" db="EMBL/GenBank/DDBJ databases">
        <title>Another draft genome of Portunus trituberculatus and its Hox gene families provides insights of decapod evolution.</title>
        <authorList>
            <person name="Jeong J.-H."/>
            <person name="Song I."/>
            <person name="Kim S."/>
            <person name="Choi T."/>
            <person name="Kim D."/>
            <person name="Ryu S."/>
            <person name="Kim W."/>
        </authorList>
    </citation>
    <scope>NUCLEOTIDE SEQUENCE [LARGE SCALE GENOMIC DNA]</scope>
    <source>
        <tissue evidence="4">Muscle</tissue>
    </source>
</reference>
<dbReference type="PANTHER" id="PTHR48071">
    <property type="entry name" value="SRCR DOMAIN-CONTAINING PROTEIN"/>
    <property type="match status" value="1"/>
</dbReference>
<comment type="caution">
    <text evidence="4">The sequence shown here is derived from an EMBL/GenBank/DDBJ whole genome shotgun (WGS) entry which is preliminary data.</text>
</comment>
<dbReference type="Proteomes" id="UP000324222">
    <property type="component" value="Unassembled WGS sequence"/>
</dbReference>
<name>A0A5B7KCM7_PORTR</name>
<accession>A0A5B7KCM7</accession>
<dbReference type="SMART" id="SM00202">
    <property type="entry name" value="SR"/>
    <property type="match status" value="1"/>
</dbReference>
<gene>
    <name evidence="4" type="ORF">E2C01_100175</name>
</gene>
<comment type="caution">
    <text evidence="2">Lacks conserved residue(s) required for the propagation of feature annotation.</text>
</comment>
<dbReference type="Gene3D" id="3.10.250.10">
    <property type="entry name" value="SRCR-like domain"/>
    <property type="match status" value="1"/>
</dbReference>
<dbReference type="PANTHER" id="PTHR48071:SF18">
    <property type="entry name" value="DELETED IN MALIGNANT BRAIN TUMORS 1 PROTEIN-RELATED"/>
    <property type="match status" value="1"/>
</dbReference>
<evidence type="ECO:0000259" key="3">
    <source>
        <dbReference type="PROSITE" id="PS50287"/>
    </source>
</evidence>
<evidence type="ECO:0000313" key="5">
    <source>
        <dbReference type="Proteomes" id="UP000324222"/>
    </source>
</evidence>